<accession>A0A1B6FWP5</accession>
<evidence type="ECO:0000259" key="2">
    <source>
        <dbReference type="Pfam" id="PF08336"/>
    </source>
</evidence>
<sequence>MKITVYIALSSLILFRIIEARIINCHHKRLMELFESEQRLLNRLQEHIQRRETVFKLIERRLEEVSAAVPRQILREQYLRHPLNNIALIKRLVIDWKNITQAAANLSMPSPDVTLPGRDELRAVMMSLVRLQQAYQLKTEHLAQGSVQGDQADVYVTGKDCLLMAILYCQLEETWMASQWLKQALVKHDTTVYSADILEINVLQDCLSEDMPGLVYKLMEHFTGFESSRKLLDTWKIMHSKKTDNLRQQYEVNEGDLERLELCRAVTGS</sequence>
<dbReference type="GO" id="GO:0005783">
    <property type="term" value="C:endoplasmic reticulum"/>
    <property type="evidence" value="ECO:0007669"/>
    <property type="project" value="InterPro"/>
</dbReference>
<feature type="chain" id="PRO_5008583246" description="Prolyl 4-hydroxylase N-terminal domain-containing protein" evidence="1">
    <location>
        <begin position="21"/>
        <end position="269"/>
    </location>
</feature>
<protein>
    <recommendedName>
        <fullName evidence="2">Prolyl 4-hydroxylase N-terminal domain-containing protein</fullName>
    </recommendedName>
</protein>
<proteinExistence type="predicted"/>
<dbReference type="InterPro" id="IPR011990">
    <property type="entry name" value="TPR-like_helical_dom_sf"/>
</dbReference>
<evidence type="ECO:0000313" key="3">
    <source>
        <dbReference type="EMBL" id="JAS54541.1"/>
    </source>
</evidence>
<dbReference type="Gene3D" id="6.10.140.1460">
    <property type="match status" value="1"/>
</dbReference>
<organism evidence="3">
    <name type="scientific">Cuerna arida</name>
    <dbReference type="NCBI Taxonomy" id="1464854"/>
    <lineage>
        <taxon>Eukaryota</taxon>
        <taxon>Metazoa</taxon>
        <taxon>Ecdysozoa</taxon>
        <taxon>Arthropoda</taxon>
        <taxon>Hexapoda</taxon>
        <taxon>Insecta</taxon>
        <taxon>Pterygota</taxon>
        <taxon>Neoptera</taxon>
        <taxon>Paraneoptera</taxon>
        <taxon>Hemiptera</taxon>
        <taxon>Auchenorrhyncha</taxon>
        <taxon>Membracoidea</taxon>
        <taxon>Cicadellidae</taxon>
        <taxon>Cicadellinae</taxon>
        <taxon>Proconiini</taxon>
        <taxon>Cuerna</taxon>
    </lineage>
</organism>
<gene>
    <name evidence="3" type="ORF">g.20314</name>
</gene>
<reference evidence="3" key="1">
    <citation type="submission" date="2015-11" db="EMBL/GenBank/DDBJ databases">
        <title>De novo transcriptome assembly of four potential Pierce s Disease insect vectors from Arizona vineyards.</title>
        <authorList>
            <person name="Tassone E.E."/>
        </authorList>
    </citation>
    <scope>NUCLEOTIDE SEQUENCE</scope>
</reference>
<dbReference type="Gene3D" id="1.25.40.10">
    <property type="entry name" value="Tetratricopeptide repeat domain"/>
    <property type="match status" value="1"/>
</dbReference>
<feature type="signal peptide" evidence="1">
    <location>
        <begin position="1"/>
        <end position="20"/>
    </location>
</feature>
<evidence type="ECO:0000256" key="1">
    <source>
        <dbReference type="SAM" id="SignalP"/>
    </source>
</evidence>
<dbReference type="InterPro" id="IPR013547">
    <property type="entry name" value="P4H_N"/>
</dbReference>
<keyword evidence="1" id="KW-0732">Signal</keyword>
<dbReference type="Pfam" id="PF08336">
    <property type="entry name" value="P4Ha_N"/>
    <property type="match status" value="1"/>
</dbReference>
<feature type="domain" description="Prolyl 4-hydroxylase N-terminal" evidence="2">
    <location>
        <begin position="29"/>
        <end position="149"/>
    </location>
</feature>
<dbReference type="EMBL" id="GECZ01015228">
    <property type="protein sequence ID" value="JAS54541.1"/>
    <property type="molecule type" value="Transcribed_RNA"/>
</dbReference>
<feature type="non-terminal residue" evidence="3">
    <location>
        <position position="269"/>
    </location>
</feature>
<dbReference type="GO" id="GO:0004656">
    <property type="term" value="F:procollagen-proline 4-dioxygenase activity"/>
    <property type="evidence" value="ECO:0007669"/>
    <property type="project" value="InterPro"/>
</dbReference>
<dbReference type="AlphaFoldDB" id="A0A1B6FWP5"/>
<name>A0A1B6FWP5_9HEMI</name>